<dbReference type="FunFam" id="3.40.50.300:FF:000299">
    <property type="entry name" value="ABC transporter ATP-binding protein/permease"/>
    <property type="match status" value="1"/>
</dbReference>
<proteinExistence type="predicted"/>
<dbReference type="SMART" id="SM00382">
    <property type="entry name" value="AAA"/>
    <property type="match status" value="1"/>
</dbReference>
<dbReference type="GO" id="GO:0016887">
    <property type="term" value="F:ATP hydrolysis activity"/>
    <property type="evidence" value="ECO:0007669"/>
    <property type="project" value="InterPro"/>
</dbReference>
<evidence type="ECO:0000256" key="7">
    <source>
        <dbReference type="ARBA" id="ARBA00022840"/>
    </source>
</evidence>
<dbReference type="GO" id="GO:0005743">
    <property type="term" value="C:mitochondrial inner membrane"/>
    <property type="evidence" value="ECO:0007669"/>
    <property type="project" value="TreeGrafter"/>
</dbReference>
<evidence type="ECO:0000256" key="6">
    <source>
        <dbReference type="ARBA" id="ARBA00022741"/>
    </source>
</evidence>
<dbReference type="OrthoDB" id="6500128at2759"/>
<evidence type="ECO:0000259" key="12">
    <source>
        <dbReference type="PROSITE" id="PS50929"/>
    </source>
</evidence>
<evidence type="ECO:0000256" key="9">
    <source>
        <dbReference type="ARBA" id="ARBA00023136"/>
    </source>
</evidence>
<feature type="domain" description="ABC transporter" evidence="11">
    <location>
        <begin position="546"/>
        <end position="782"/>
    </location>
</feature>
<evidence type="ECO:0000259" key="11">
    <source>
        <dbReference type="PROSITE" id="PS50893"/>
    </source>
</evidence>
<dbReference type="InterPro" id="IPR011527">
    <property type="entry name" value="ABC1_TM_dom"/>
</dbReference>
<evidence type="ECO:0000313" key="14">
    <source>
        <dbReference type="Proteomes" id="UP000660262"/>
    </source>
</evidence>
<feature type="compositionally biased region" description="Basic and acidic residues" evidence="10">
    <location>
        <begin position="124"/>
        <end position="139"/>
    </location>
</feature>
<evidence type="ECO:0000256" key="4">
    <source>
        <dbReference type="ARBA" id="ARBA00022475"/>
    </source>
</evidence>
<dbReference type="PROSITE" id="PS50893">
    <property type="entry name" value="ABC_TRANSPORTER_2"/>
    <property type="match status" value="1"/>
</dbReference>
<evidence type="ECO:0000256" key="10">
    <source>
        <dbReference type="SAM" id="MobiDB-lite"/>
    </source>
</evidence>
<dbReference type="AlphaFoldDB" id="A0A830HXH4"/>
<dbReference type="GO" id="GO:0006879">
    <property type="term" value="P:intracellular iron ion homeostasis"/>
    <property type="evidence" value="ECO:0007669"/>
    <property type="project" value="TreeGrafter"/>
</dbReference>
<gene>
    <name evidence="13" type="ORF">PPROV_000887300</name>
</gene>
<evidence type="ECO:0000256" key="1">
    <source>
        <dbReference type="ARBA" id="ARBA00004225"/>
    </source>
</evidence>
<keyword evidence="7" id="KW-0067">ATP-binding</keyword>
<dbReference type="InterPro" id="IPR036640">
    <property type="entry name" value="ABC1_TM_sf"/>
</dbReference>
<dbReference type="Proteomes" id="UP000660262">
    <property type="component" value="Unassembled WGS sequence"/>
</dbReference>
<evidence type="ECO:0000256" key="3">
    <source>
        <dbReference type="ARBA" id="ARBA00022448"/>
    </source>
</evidence>
<dbReference type="InterPro" id="IPR003439">
    <property type="entry name" value="ABC_transporter-like_ATP-bd"/>
</dbReference>
<accession>A0A830HXH4</accession>
<evidence type="ECO:0000256" key="5">
    <source>
        <dbReference type="ARBA" id="ARBA00022692"/>
    </source>
</evidence>
<evidence type="ECO:0000256" key="8">
    <source>
        <dbReference type="ARBA" id="ARBA00022989"/>
    </source>
</evidence>
<sequence>MASSVMLPQLAGGLHVRLIGGLSASQSLSQCSLRCLSSVCSQDCSQDLVGSRGVSGSVGLGSVVGDQRCGYFIANHQACFRGWGGTVLNREGVDRSATTLFGNGMRTYASSAVPVPNEAAATKVAEDKTTTENENEKTNDSNSNSNSNKNESDEEPSTAAVLKHLAPHVWPVPPPDADEAEKQEARATRARVMAACGLTMANKCLNVQMPVLMKHAIDALAVSGDAAATSAITWVGLFALARLGASACNEARSTVFGAVTARASRSLSRTVFSHLHALDHSFHVAQPTGAITRTVDRGVRGASFLLGSASVNVIPTTFELALVCAVLQSRLGFEYAALALGSVGAYSALTFAVTSWRTKFRREMNRFDQEASALVSDSLSMHELVKLRNSADMETMRYDKALAKHEQYVRKSQWSLGLLNFGQSAVFSLALGASLALCASRVASGDATVGDVAMVQGFLLQLSLPLNFLGSIYRETRQSFVDMSQMFSLLDRKPAVRDCDDRDTSGEMAVTQMMHKPPEIVFDDVHFAYSSQPFVNASSIPSPSAVNHPSVGDWHNGAATLNGASIRIPAGTSCALVGGSGSGKSTLARLLVRLYDPWCGSVMVNGVDVRHLPLADLRRYVAMVPQDCALFHDTVFANVAYGLPAGDATRERIEEACRRAQVHDSIMHLPDGYNTVVGGRGLKLSGGERQRIALARAFAQRAKVLLLDEATAHLDAVTERRIFTAEERESSTAPTTLVIAHRLDAAARCDQVAVLRDGIVVETGTHADLVNREGGEYRRLWDAWRSEKDAVVKSSGSE</sequence>
<evidence type="ECO:0008006" key="15">
    <source>
        <dbReference type="Google" id="ProtNLM"/>
    </source>
</evidence>
<dbReference type="Gene3D" id="3.40.50.300">
    <property type="entry name" value="P-loop containing nucleotide triphosphate hydrolases"/>
    <property type="match status" value="1"/>
</dbReference>
<dbReference type="PANTHER" id="PTHR24221">
    <property type="entry name" value="ATP-BINDING CASSETTE SUB-FAMILY B"/>
    <property type="match status" value="1"/>
</dbReference>
<dbReference type="InterPro" id="IPR003593">
    <property type="entry name" value="AAA+_ATPase"/>
</dbReference>
<dbReference type="GO" id="GO:0140359">
    <property type="term" value="F:ABC-type transporter activity"/>
    <property type="evidence" value="ECO:0007669"/>
    <property type="project" value="InterPro"/>
</dbReference>
<dbReference type="Pfam" id="PF00005">
    <property type="entry name" value="ABC_tran"/>
    <property type="match status" value="1"/>
</dbReference>
<dbReference type="PROSITE" id="PS00211">
    <property type="entry name" value="ABC_TRANSPORTER_1"/>
    <property type="match status" value="1"/>
</dbReference>
<dbReference type="GO" id="GO:0005886">
    <property type="term" value="C:plasma membrane"/>
    <property type="evidence" value="ECO:0007669"/>
    <property type="project" value="UniProtKB-SubCell"/>
</dbReference>
<dbReference type="SUPFAM" id="SSF52540">
    <property type="entry name" value="P-loop containing nucleoside triphosphate hydrolases"/>
    <property type="match status" value="1"/>
</dbReference>
<dbReference type="InterPro" id="IPR027417">
    <property type="entry name" value="P-loop_NTPase"/>
</dbReference>
<dbReference type="PROSITE" id="PS50929">
    <property type="entry name" value="ABC_TM1F"/>
    <property type="match status" value="1"/>
</dbReference>
<protein>
    <recommendedName>
        <fullName evidence="15">ABC transporter</fullName>
    </recommendedName>
</protein>
<dbReference type="InterPro" id="IPR039421">
    <property type="entry name" value="Type_1_exporter"/>
</dbReference>
<dbReference type="EMBL" id="BNJQ01000028">
    <property type="protein sequence ID" value="GHP10141.1"/>
    <property type="molecule type" value="Genomic_DNA"/>
</dbReference>
<dbReference type="PANTHER" id="PTHR24221:SF402">
    <property type="entry name" value="IRON-SULFUR CLUSTERS TRANSPORTER ABCB7, MITOCHONDRIAL"/>
    <property type="match status" value="1"/>
</dbReference>
<keyword evidence="14" id="KW-1185">Reference proteome</keyword>
<evidence type="ECO:0000256" key="2">
    <source>
        <dbReference type="ARBA" id="ARBA00004651"/>
    </source>
</evidence>
<dbReference type="Gene3D" id="1.20.1560.10">
    <property type="entry name" value="ABC transporter type 1, transmembrane domain"/>
    <property type="match status" value="1"/>
</dbReference>
<comment type="subcellular location">
    <subcellularLocation>
        <location evidence="2">Cell membrane</location>
        <topology evidence="2">Multi-pass membrane protein</topology>
    </subcellularLocation>
    <subcellularLocation>
        <location evidence="1">Mitochondrion membrane</location>
        <topology evidence="1">Multi-pass membrane protein</topology>
    </subcellularLocation>
</comment>
<comment type="caution">
    <text evidence="13">The sequence shown here is derived from an EMBL/GenBank/DDBJ whole genome shotgun (WGS) entry which is preliminary data.</text>
</comment>
<dbReference type="GO" id="GO:0005524">
    <property type="term" value="F:ATP binding"/>
    <property type="evidence" value="ECO:0007669"/>
    <property type="project" value="UniProtKB-KW"/>
</dbReference>
<dbReference type="Pfam" id="PF00664">
    <property type="entry name" value="ABC_membrane"/>
    <property type="match status" value="1"/>
</dbReference>
<keyword evidence="4" id="KW-1003">Cell membrane</keyword>
<keyword evidence="5" id="KW-0812">Transmembrane</keyword>
<dbReference type="CDD" id="cd18582">
    <property type="entry name" value="ABC_6TM_ATM1_ABCB7"/>
    <property type="match status" value="1"/>
</dbReference>
<feature type="region of interest" description="Disordered" evidence="10">
    <location>
        <begin position="112"/>
        <end position="159"/>
    </location>
</feature>
<keyword evidence="6" id="KW-0547">Nucleotide-binding</keyword>
<keyword evidence="9" id="KW-0472">Membrane</keyword>
<feature type="compositionally biased region" description="Low complexity" evidence="10">
    <location>
        <begin position="140"/>
        <end position="149"/>
    </location>
</feature>
<keyword evidence="8" id="KW-1133">Transmembrane helix</keyword>
<organism evidence="13 14">
    <name type="scientific">Pycnococcus provasolii</name>
    <dbReference type="NCBI Taxonomy" id="41880"/>
    <lineage>
        <taxon>Eukaryota</taxon>
        <taxon>Viridiplantae</taxon>
        <taxon>Chlorophyta</taxon>
        <taxon>Pseudoscourfieldiophyceae</taxon>
        <taxon>Pseudoscourfieldiales</taxon>
        <taxon>Pycnococcaceae</taxon>
        <taxon>Pycnococcus</taxon>
    </lineage>
</organism>
<dbReference type="SUPFAM" id="SSF90123">
    <property type="entry name" value="ABC transporter transmembrane region"/>
    <property type="match status" value="1"/>
</dbReference>
<evidence type="ECO:0000313" key="13">
    <source>
        <dbReference type="EMBL" id="GHP10141.1"/>
    </source>
</evidence>
<reference evidence="13" key="1">
    <citation type="submission" date="2020-10" db="EMBL/GenBank/DDBJ databases">
        <title>Unveiling of a novel bifunctional photoreceptor, Dualchrome1, isolated from a cosmopolitan green alga.</title>
        <authorList>
            <person name="Suzuki S."/>
            <person name="Kawachi M."/>
        </authorList>
    </citation>
    <scope>NUCLEOTIDE SEQUENCE</scope>
    <source>
        <strain evidence="13">NIES 2893</strain>
    </source>
</reference>
<name>A0A830HXH4_9CHLO</name>
<feature type="domain" description="ABC transmembrane type-1" evidence="12">
    <location>
        <begin position="194"/>
        <end position="478"/>
    </location>
</feature>
<dbReference type="InterPro" id="IPR017871">
    <property type="entry name" value="ABC_transporter-like_CS"/>
</dbReference>
<keyword evidence="3" id="KW-0813">Transport</keyword>